<dbReference type="SMART" id="SM00554">
    <property type="entry name" value="FAS1"/>
    <property type="match status" value="1"/>
</dbReference>
<evidence type="ECO:0000259" key="2">
    <source>
        <dbReference type="PROSITE" id="PS50213"/>
    </source>
</evidence>
<dbReference type="FunFam" id="2.30.180.10:FF:000032">
    <property type="entry name" value="Fasciclin domain-containing protein, putative"/>
    <property type="match status" value="1"/>
</dbReference>
<dbReference type="Pfam" id="PF02469">
    <property type="entry name" value="Fasciclin"/>
    <property type="match status" value="1"/>
</dbReference>
<dbReference type="RefSeq" id="WP_163916447.1">
    <property type="nucleotide sequence ID" value="NZ_JAAGWD010000009.1"/>
</dbReference>
<dbReference type="PANTHER" id="PTHR10900">
    <property type="entry name" value="PERIOSTIN-RELATED"/>
    <property type="match status" value="1"/>
</dbReference>
<evidence type="ECO:0000256" key="1">
    <source>
        <dbReference type="SAM" id="SignalP"/>
    </source>
</evidence>
<evidence type="ECO:0000313" key="3">
    <source>
        <dbReference type="EMBL" id="NEM99350.1"/>
    </source>
</evidence>
<feature type="signal peptide" evidence="1">
    <location>
        <begin position="1"/>
        <end position="23"/>
    </location>
</feature>
<reference evidence="3 4" key="1">
    <citation type="submission" date="2020-02" db="EMBL/GenBank/DDBJ databases">
        <authorList>
            <person name="Kim M.K."/>
        </authorList>
    </citation>
    <scope>NUCLEOTIDE SEQUENCE [LARGE SCALE GENOMIC DNA]</scope>
    <source>
        <strain evidence="3 4">BT327</strain>
    </source>
</reference>
<dbReference type="PANTHER" id="PTHR10900:SF77">
    <property type="entry name" value="FI19380P1"/>
    <property type="match status" value="1"/>
</dbReference>
<protein>
    <submittedName>
        <fullName evidence="3">Fasciclin domain-containing protein</fullName>
    </submittedName>
</protein>
<comment type="caution">
    <text evidence="3">The sequence shown here is derived from an EMBL/GenBank/DDBJ whole genome shotgun (WGS) entry which is preliminary data.</text>
</comment>
<name>A0A6B3M0A1_9BACT</name>
<accession>A0A6B3M0A1</accession>
<organism evidence="3 4">
    <name type="scientific">Pontibacter burrus</name>
    <dbReference type="NCBI Taxonomy" id="2704466"/>
    <lineage>
        <taxon>Bacteria</taxon>
        <taxon>Pseudomonadati</taxon>
        <taxon>Bacteroidota</taxon>
        <taxon>Cytophagia</taxon>
        <taxon>Cytophagales</taxon>
        <taxon>Hymenobacteraceae</taxon>
        <taxon>Pontibacter</taxon>
    </lineage>
</organism>
<keyword evidence="4" id="KW-1185">Reference proteome</keyword>
<proteinExistence type="predicted"/>
<dbReference type="InterPro" id="IPR050904">
    <property type="entry name" value="Adhesion/Biosynth-related"/>
</dbReference>
<dbReference type="AlphaFoldDB" id="A0A6B3M0A1"/>
<feature type="domain" description="FAS1" evidence="2">
    <location>
        <begin position="64"/>
        <end position="197"/>
    </location>
</feature>
<keyword evidence="1" id="KW-0732">Signal</keyword>
<dbReference type="PROSITE" id="PS50213">
    <property type="entry name" value="FAS1"/>
    <property type="match status" value="1"/>
</dbReference>
<feature type="chain" id="PRO_5025496923" evidence="1">
    <location>
        <begin position="24"/>
        <end position="205"/>
    </location>
</feature>
<dbReference type="EMBL" id="JAAGWD010000009">
    <property type="protein sequence ID" value="NEM99350.1"/>
    <property type="molecule type" value="Genomic_DNA"/>
</dbReference>
<dbReference type="Proteomes" id="UP000474777">
    <property type="component" value="Unassembled WGS sequence"/>
</dbReference>
<dbReference type="SUPFAM" id="SSF82153">
    <property type="entry name" value="FAS1 domain"/>
    <property type="match status" value="1"/>
</dbReference>
<gene>
    <name evidence="3" type="ORF">GXP69_16750</name>
</gene>
<sequence>MKKRVLRSAYILFTVPLAFCSSAPTTTSTEPIILSQTQTMQGSAGTIPETPYHALFTELNNTRKFDLLALARSNDHFTTFVQLLEQANMTAALTSGGPTTVFLPVNDAFNALTPEQFALLIAPENKAELTKILQAHIVPDKIYTSDLKHQKRLKSSGGADLPVLVNENQIVTIGGAQIVKPDVEVSNGVLHVISTVLKLPGNKEG</sequence>
<dbReference type="Gene3D" id="2.30.180.10">
    <property type="entry name" value="FAS1 domain"/>
    <property type="match status" value="1"/>
</dbReference>
<dbReference type="InterPro" id="IPR000782">
    <property type="entry name" value="FAS1_domain"/>
</dbReference>
<evidence type="ECO:0000313" key="4">
    <source>
        <dbReference type="Proteomes" id="UP000474777"/>
    </source>
</evidence>
<dbReference type="InterPro" id="IPR036378">
    <property type="entry name" value="FAS1_dom_sf"/>
</dbReference>